<evidence type="ECO:0000256" key="1">
    <source>
        <dbReference type="ARBA" id="ARBA00005450"/>
    </source>
</evidence>
<dbReference type="InterPro" id="IPR042101">
    <property type="entry name" value="SRP54_N_sf"/>
</dbReference>
<feature type="binding site" evidence="10">
    <location>
        <begin position="246"/>
        <end position="249"/>
    </location>
    <ligand>
        <name>GTP</name>
        <dbReference type="ChEBI" id="CHEBI:37565"/>
    </ligand>
</feature>
<dbReference type="HAMAP" id="MF_00306">
    <property type="entry name" value="SRP54"/>
    <property type="match status" value="1"/>
</dbReference>
<comment type="caution">
    <text evidence="12">The sequence shown here is derived from an EMBL/GenBank/DDBJ whole genome shotgun (WGS) entry which is preliminary data.</text>
</comment>
<dbReference type="InterPro" id="IPR022941">
    <property type="entry name" value="SRP54"/>
</dbReference>
<dbReference type="SUPFAM" id="SSF47446">
    <property type="entry name" value="Signal peptide-binding domain"/>
    <property type="match status" value="1"/>
</dbReference>
<evidence type="ECO:0000256" key="7">
    <source>
        <dbReference type="ARBA" id="ARBA00023135"/>
    </source>
</evidence>
<keyword evidence="6 10" id="KW-0342">GTP-binding</keyword>
<comment type="subcellular location">
    <subcellularLocation>
        <location evidence="10">Cytoplasm</location>
    </subcellularLocation>
    <text evidence="10">The SRP-RNC complex is targeted to the cytoplasmic membrane.</text>
</comment>
<dbReference type="EC" id="3.6.5.4" evidence="10"/>
<comment type="subunit">
    <text evidence="10">Part of the signal recognition particle protein translocation system, which is composed of SRP and FtsY.</text>
</comment>
<evidence type="ECO:0000256" key="2">
    <source>
        <dbReference type="ARBA" id="ARBA00022490"/>
    </source>
</evidence>
<dbReference type="SMART" id="SM00382">
    <property type="entry name" value="AAA"/>
    <property type="match status" value="1"/>
</dbReference>
<reference evidence="12" key="1">
    <citation type="submission" date="2019-09" db="EMBL/GenBank/DDBJ databases">
        <title>Characterisation of the sponge microbiome using genome-centric metagenomics.</title>
        <authorList>
            <person name="Engelberts J.P."/>
            <person name="Robbins S.J."/>
            <person name="De Goeij J.M."/>
            <person name="Aranda M."/>
            <person name="Bell S.C."/>
            <person name="Webster N.S."/>
        </authorList>
    </citation>
    <scope>NUCLEOTIDE SEQUENCE</scope>
    <source>
        <strain evidence="12">SB0662_bin_9</strain>
    </source>
</reference>
<dbReference type="SUPFAM" id="SSF52540">
    <property type="entry name" value="P-loop containing nucleoside triphosphate hydrolases"/>
    <property type="match status" value="1"/>
</dbReference>
<keyword evidence="8 10" id="KW-0687">Ribonucleoprotein</keyword>
<dbReference type="Gene3D" id="1.20.120.140">
    <property type="entry name" value="Signal recognition particle SRP54, nucleotide-binding domain"/>
    <property type="match status" value="1"/>
</dbReference>
<name>A0A6B1DM99_9CHLR</name>
<gene>
    <name evidence="10" type="primary">ffh</name>
    <name evidence="12" type="ORF">F4Y08_01120</name>
</gene>
<evidence type="ECO:0000256" key="6">
    <source>
        <dbReference type="ARBA" id="ARBA00023134"/>
    </source>
</evidence>
<evidence type="ECO:0000313" key="12">
    <source>
        <dbReference type="EMBL" id="MYD88929.1"/>
    </source>
</evidence>
<keyword evidence="7 10" id="KW-0733">Signal recognition particle</keyword>
<dbReference type="CDD" id="cd18539">
    <property type="entry name" value="SRP_G"/>
    <property type="match status" value="1"/>
</dbReference>
<comment type="similarity">
    <text evidence="1 10">Belongs to the GTP-binding SRP family. SRP54 subfamily.</text>
</comment>
<keyword evidence="5 10" id="KW-0694">RNA-binding</keyword>
<dbReference type="InterPro" id="IPR036891">
    <property type="entry name" value="Signal_recog_part_SRP54_M_sf"/>
</dbReference>
<feature type="binding site" evidence="10">
    <location>
        <begin position="188"/>
        <end position="192"/>
    </location>
    <ligand>
        <name>GTP</name>
        <dbReference type="ChEBI" id="CHEBI:37565"/>
    </ligand>
</feature>
<dbReference type="GO" id="GO:0008312">
    <property type="term" value="F:7S RNA binding"/>
    <property type="evidence" value="ECO:0007669"/>
    <property type="project" value="InterPro"/>
</dbReference>
<dbReference type="PANTHER" id="PTHR11564">
    <property type="entry name" value="SIGNAL RECOGNITION PARTICLE 54K PROTEIN SRP54"/>
    <property type="match status" value="1"/>
</dbReference>
<dbReference type="InterPro" id="IPR004780">
    <property type="entry name" value="SRP"/>
</dbReference>
<protein>
    <recommendedName>
        <fullName evidence="10">Signal recognition particle protein</fullName>
        <ecNumber evidence="10">3.6.5.4</ecNumber>
    </recommendedName>
    <alternativeName>
        <fullName evidence="10">Fifty-four homolog</fullName>
    </alternativeName>
</protein>
<keyword evidence="3 10" id="KW-0547">Nucleotide-binding</keyword>
<comment type="catalytic activity">
    <reaction evidence="9 10">
        <text>GTP + H2O = GDP + phosphate + H(+)</text>
        <dbReference type="Rhea" id="RHEA:19669"/>
        <dbReference type="ChEBI" id="CHEBI:15377"/>
        <dbReference type="ChEBI" id="CHEBI:15378"/>
        <dbReference type="ChEBI" id="CHEBI:37565"/>
        <dbReference type="ChEBI" id="CHEBI:43474"/>
        <dbReference type="ChEBI" id="CHEBI:58189"/>
        <dbReference type="EC" id="3.6.5.4"/>
    </reaction>
</comment>
<dbReference type="Pfam" id="PF00448">
    <property type="entry name" value="SRP54"/>
    <property type="match status" value="1"/>
</dbReference>
<keyword evidence="2 10" id="KW-0963">Cytoplasm</keyword>
<dbReference type="SMART" id="SM00963">
    <property type="entry name" value="SRP54_N"/>
    <property type="match status" value="1"/>
</dbReference>
<dbReference type="SUPFAM" id="SSF47364">
    <property type="entry name" value="Domain of the SRP/SRP receptor G-proteins"/>
    <property type="match status" value="1"/>
</dbReference>
<dbReference type="InterPro" id="IPR003593">
    <property type="entry name" value="AAA+_ATPase"/>
</dbReference>
<dbReference type="AlphaFoldDB" id="A0A6B1DM99"/>
<keyword evidence="4 10" id="KW-0378">Hydrolase</keyword>
<dbReference type="NCBIfam" id="TIGR00959">
    <property type="entry name" value="ffh"/>
    <property type="match status" value="1"/>
</dbReference>
<dbReference type="Pfam" id="PF02978">
    <property type="entry name" value="SRP_SPB"/>
    <property type="match status" value="1"/>
</dbReference>
<dbReference type="GO" id="GO:0003924">
    <property type="term" value="F:GTPase activity"/>
    <property type="evidence" value="ECO:0007669"/>
    <property type="project" value="UniProtKB-UniRule"/>
</dbReference>
<dbReference type="EMBL" id="VXPY01000009">
    <property type="protein sequence ID" value="MYD88929.1"/>
    <property type="molecule type" value="Genomic_DNA"/>
</dbReference>
<dbReference type="InterPro" id="IPR027417">
    <property type="entry name" value="P-loop_NTPase"/>
</dbReference>
<dbReference type="GO" id="GO:0048500">
    <property type="term" value="C:signal recognition particle"/>
    <property type="evidence" value="ECO:0007669"/>
    <property type="project" value="UniProtKB-UniRule"/>
</dbReference>
<evidence type="ECO:0000256" key="5">
    <source>
        <dbReference type="ARBA" id="ARBA00022884"/>
    </source>
</evidence>
<dbReference type="InterPro" id="IPR000897">
    <property type="entry name" value="SRP54_GTPase_dom"/>
</dbReference>
<dbReference type="InterPro" id="IPR013822">
    <property type="entry name" value="Signal_recog_particl_SRP54_hlx"/>
</dbReference>
<feature type="domain" description="SRP54-type proteins GTP-binding" evidence="11">
    <location>
        <begin position="267"/>
        <end position="280"/>
    </location>
</feature>
<proteinExistence type="inferred from homology"/>
<evidence type="ECO:0000256" key="9">
    <source>
        <dbReference type="ARBA" id="ARBA00048027"/>
    </source>
</evidence>
<organism evidence="12">
    <name type="scientific">Caldilineaceae bacterium SB0662_bin_9</name>
    <dbReference type="NCBI Taxonomy" id="2605258"/>
    <lineage>
        <taxon>Bacteria</taxon>
        <taxon>Bacillati</taxon>
        <taxon>Chloroflexota</taxon>
        <taxon>Caldilineae</taxon>
        <taxon>Caldilineales</taxon>
        <taxon>Caldilineaceae</taxon>
    </lineage>
</organism>
<dbReference type="Gene3D" id="1.10.260.30">
    <property type="entry name" value="Signal recognition particle, SRP54 subunit, M-domain"/>
    <property type="match status" value="1"/>
</dbReference>
<evidence type="ECO:0000256" key="4">
    <source>
        <dbReference type="ARBA" id="ARBA00022801"/>
    </source>
</evidence>
<evidence type="ECO:0000256" key="3">
    <source>
        <dbReference type="ARBA" id="ARBA00022741"/>
    </source>
</evidence>
<dbReference type="PANTHER" id="PTHR11564:SF5">
    <property type="entry name" value="SIGNAL RECOGNITION PARTICLE SUBUNIT SRP54"/>
    <property type="match status" value="1"/>
</dbReference>
<accession>A0A6B1DM99</accession>
<dbReference type="PROSITE" id="PS00300">
    <property type="entry name" value="SRP54"/>
    <property type="match status" value="1"/>
</dbReference>
<evidence type="ECO:0000256" key="10">
    <source>
        <dbReference type="HAMAP-Rule" id="MF_00306"/>
    </source>
</evidence>
<dbReference type="GO" id="GO:0005525">
    <property type="term" value="F:GTP binding"/>
    <property type="evidence" value="ECO:0007669"/>
    <property type="project" value="UniProtKB-UniRule"/>
</dbReference>
<sequence>MFDSLSQRLQNTFDALSRKGRLDEKDITAGMREIRMALLEADVNYRVVKDFTQRIRERAVGTEVLQSLTPGQQVVKIVHAELISLLGEPAPLNFAGQAPHALALVGLQGVGKTTMAAKLAVHLRRRGQTPLLVAADVQRPAAIDQLETLGRQIDVPVFAQREGARAPDIAARAMKFARSKAHTVCILDTAGRTQIDSVLMAELGEIKDRVTPAETLLVVDAMTGQEAVNVAEGFQASVPLTGLIMTKVDGDARGGATLSVRQVTGVPVKFMGTSEQMDGLDVFEPERMASRILGMGDVLTLIEKAEQFLDDEQSERLGNKMARGQLDFEDFLDQLRSLKRMGSLSDLLKLLPGARNLLADLDEEDMEHSLKQSEAIVNSMTLQERRNPSVLNGSRRRRIAAGSGTRVQDVNDLLKRFREAQGMMKEMSGGGRGRQRGRMRHMKRLMAEQDLR</sequence>
<dbReference type="Gene3D" id="3.40.50.300">
    <property type="entry name" value="P-loop containing nucleotide triphosphate hydrolases"/>
    <property type="match status" value="1"/>
</dbReference>
<feature type="binding site" evidence="10">
    <location>
        <begin position="106"/>
        <end position="113"/>
    </location>
    <ligand>
        <name>GTP</name>
        <dbReference type="ChEBI" id="CHEBI:37565"/>
    </ligand>
</feature>
<comment type="domain">
    <text evidence="10">Composed of three domains: the N-terminal N domain, which is responsible for interactions with the ribosome, the central G domain, which binds GTP, and the C-terminal M domain, which binds the RNA and the signal sequence of the RNC.</text>
</comment>
<dbReference type="InterPro" id="IPR036225">
    <property type="entry name" value="SRP/SRP_N"/>
</dbReference>
<dbReference type="InterPro" id="IPR004125">
    <property type="entry name" value="Signal_recog_particle_SRP54_M"/>
</dbReference>
<dbReference type="SMART" id="SM00962">
    <property type="entry name" value="SRP54"/>
    <property type="match status" value="1"/>
</dbReference>
<evidence type="ECO:0000256" key="8">
    <source>
        <dbReference type="ARBA" id="ARBA00023274"/>
    </source>
</evidence>
<dbReference type="Pfam" id="PF02881">
    <property type="entry name" value="SRP54_N"/>
    <property type="match status" value="1"/>
</dbReference>
<dbReference type="GO" id="GO:0006614">
    <property type="term" value="P:SRP-dependent cotranslational protein targeting to membrane"/>
    <property type="evidence" value="ECO:0007669"/>
    <property type="project" value="InterPro"/>
</dbReference>
<evidence type="ECO:0000259" key="11">
    <source>
        <dbReference type="PROSITE" id="PS00300"/>
    </source>
</evidence>
<comment type="function">
    <text evidence="10">Involved in targeting and insertion of nascent membrane proteins into the cytoplasmic membrane. Binds to the hydrophobic signal sequence of the ribosome-nascent chain (RNC) as it emerges from the ribosomes. The SRP-RNC complex is then targeted to the cytoplasmic membrane where it interacts with the SRP receptor FtsY.</text>
</comment>